<dbReference type="InterPro" id="IPR029044">
    <property type="entry name" value="Nucleotide-diphossugar_trans"/>
</dbReference>
<name>A0A520MQ54_9GAMM</name>
<evidence type="ECO:0000313" key="2">
    <source>
        <dbReference type="EMBL" id="RZO23320.1"/>
    </source>
</evidence>
<dbReference type="InterPro" id="IPR005835">
    <property type="entry name" value="NTP_transferase_dom"/>
</dbReference>
<evidence type="ECO:0000313" key="3">
    <source>
        <dbReference type="Proteomes" id="UP000315782"/>
    </source>
</evidence>
<comment type="caution">
    <text evidence="2">The sequence shown here is derived from an EMBL/GenBank/DDBJ whole genome shotgun (WGS) entry which is preliminary data.</text>
</comment>
<dbReference type="AlphaFoldDB" id="A0A520MQ54"/>
<dbReference type="EMBL" id="SHBI01000001">
    <property type="protein sequence ID" value="RZO23320.1"/>
    <property type="molecule type" value="Genomic_DNA"/>
</dbReference>
<keyword evidence="2" id="KW-0808">Transferase</keyword>
<dbReference type="Proteomes" id="UP000315782">
    <property type="component" value="Unassembled WGS sequence"/>
</dbReference>
<reference evidence="2 3" key="1">
    <citation type="submission" date="2019-02" db="EMBL/GenBank/DDBJ databases">
        <title>Prokaryotic population dynamics and viral predation in marine succession experiment using metagenomics: the confinement effect.</title>
        <authorList>
            <person name="Haro-Moreno J.M."/>
            <person name="Rodriguez-Valera F."/>
            <person name="Lopez-Perez M."/>
        </authorList>
    </citation>
    <scope>NUCLEOTIDE SEQUENCE [LARGE SCALE GENOMIC DNA]</scope>
    <source>
        <strain evidence="2">MED-G163</strain>
    </source>
</reference>
<organism evidence="2 3">
    <name type="scientific">SAR86 cluster bacterium</name>
    <dbReference type="NCBI Taxonomy" id="2030880"/>
    <lineage>
        <taxon>Bacteria</taxon>
        <taxon>Pseudomonadati</taxon>
        <taxon>Pseudomonadota</taxon>
        <taxon>Gammaproteobacteria</taxon>
        <taxon>SAR86 cluster</taxon>
    </lineage>
</organism>
<dbReference type="Pfam" id="PF00483">
    <property type="entry name" value="NTP_transferase"/>
    <property type="match status" value="1"/>
</dbReference>
<sequence length="223" mass="24824">MKVMILAAGYGKRMLPITKETPKPLLKVSNKTLIQRNIEILINSGFNEIVINTAYLGSMIIEHVTKCFPSADIKFSKEENPLGTGGGVMKALHLLGTDPFLLINSDIFHNIAINDLKQFTEKAHIVGVPNPDHNLEGDFSLNGNTVVIKEGQNDFTWSGISVINPCIFDDIKSKEGVFDMWNSVLKKYIENSDVTGEVTQSNWIDTGTIERLELANNIYKDEN</sequence>
<accession>A0A520MQ54</accession>
<feature type="domain" description="Nucleotidyl transferase" evidence="1">
    <location>
        <begin position="2"/>
        <end position="123"/>
    </location>
</feature>
<dbReference type="InterPro" id="IPR050486">
    <property type="entry name" value="Mannose-1P_guanyltransferase"/>
</dbReference>
<dbReference type="PANTHER" id="PTHR22572">
    <property type="entry name" value="SUGAR-1-PHOSPHATE GUANYL TRANSFERASE"/>
    <property type="match status" value="1"/>
</dbReference>
<dbReference type="Gene3D" id="3.90.550.10">
    <property type="entry name" value="Spore Coat Polysaccharide Biosynthesis Protein SpsA, Chain A"/>
    <property type="match status" value="1"/>
</dbReference>
<protein>
    <submittedName>
        <fullName evidence="2">Nucleotidyltransferase family protein</fullName>
    </submittedName>
</protein>
<proteinExistence type="predicted"/>
<gene>
    <name evidence="2" type="ORF">EVA96_00710</name>
</gene>
<dbReference type="CDD" id="cd06422">
    <property type="entry name" value="NTP_transferase_like_1"/>
    <property type="match status" value="1"/>
</dbReference>
<dbReference type="SUPFAM" id="SSF53448">
    <property type="entry name" value="Nucleotide-diphospho-sugar transferases"/>
    <property type="match status" value="1"/>
</dbReference>
<dbReference type="GO" id="GO:0016740">
    <property type="term" value="F:transferase activity"/>
    <property type="evidence" value="ECO:0007669"/>
    <property type="project" value="UniProtKB-KW"/>
</dbReference>
<evidence type="ECO:0000259" key="1">
    <source>
        <dbReference type="Pfam" id="PF00483"/>
    </source>
</evidence>